<keyword evidence="13" id="KW-1185">Reference proteome</keyword>
<feature type="transmembrane region" description="Helical" evidence="8">
    <location>
        <begin position="492"/>
        <end position="516"/>
    </location>
</feature>
<keyword evidence="4 8" id="KW-0812">Transmembrane</keyword>
<reference evidence="12" key="2">
    <citation type="submission" date="2025-09" db="UniProtKB">
        <authorList>
            <consortium name="Ensembl"/>
        </authorList>
    </citation>
    <scope>IDENTIFICATION</scope>
</reference>
<comment type="caution">
    <text evidence="8">Lacks conserved residue(s) required for the propagation of feature annotation.</text>
</comment>
<dbReference type="AlphaFoldDB" id="A0A8C8GI71"/>
<dbReference type="InterPro" id="IPR049452">
    <property type="entry name" value="Anoctamin_TM"/>
</dbReference>
<evidence type="ECO:0000256" key="5">
    <source>
        <dbReference type="ARBA" id="ARBA00022989"/>
    </source>
</evidence>
<keyword evidence="6 8" id="KW-0472">Membrane</keyword>
<feature type="compositionally biased region" description="Basic residues" evidence="9">
    <location>
        <begin position="894"/>
        <end position="907"/>
    </location>
</feature>
<feature type="region of interest" description="Disordered" evidence="9">
    <location>
        <begin position="45"/>
        <end position="92"/>
    </location>
</feature>
<name>A0A8C8GI71_ONCTS</name>
<comment type="similarity">
    <text evidence="2 8">Belongs to the anoctamin family.</text>
</comment>
<protein>
    <recommendedName>
        <fullName evidence="8">Anoctamin</fullName>
    </recommendedName>
</protein>
<evidence type="ECO:0000313" key="12">
    <source>
        <dbReference type="Ensembl" id="ENSOTSP00005049685.2"/>
    </source>
</evidence>
<feature type="region of interest" description="Disordered" evidence="9">
    <location>
        <begin position="883"/>
        <end position="907"/>
    </location>
</feature>
<dbReference type="Pfam" id="PF04547">
    <property type="entry name" value="Anoctamin"/>
    <property type="match status" value="1"/>
</dbReference>
<feature type="transmembrane region" description="Helical" evidence="8">
    <location>
        <begin position="281"/>
        <end position="305"/>
    </location>
</feature>
<evidence type="ECO:0000259" key="10">
    <source>
        <dbReference type="Pfam" id="PF04547"/>
    </source>
</evidence>
<evidence type="ECO:0000256" key="3">
    <source>
        <dbReference type="ARBA" id="ARBA00022475"/>
    </source>
</evidence>
<evidence type="ECO:0000256" key="2">
    <source>
        <dbReference type="ARBA" id="ARBA00009671"/>
    </source>
</evidence>
<keyword evidence="7" id="KW-0325">Glycoprotein</keyword>
<dbReference type="InterPro" id="IPR032394">
    <property type="entry name" value="Anoct_dimer"/>
</dbReference>
<evidence type="ECO:0000256" key="8">
    <source>
        <dbReference type="RuleBase" id="RU280814"/>
    </source>
</evidence>
<dbReference type="GO" id="GO:0046983">
    <property type="term" value="F:protein dimerization activity"/>
    <property type="evidence" value="ECO:0007669"/>
    <property type="project" value="InterPro"/>
</dbReference>
<reference evidence="12" key="1">
    <citation type="submission" date="2025-08" db="UniProtKB">
        <authorList>
            <consortium name="Ensembl"/>
        </authorList>
    </citation>
    <scope>IDENTIFICATION</scope>
</reference>
<proteinExistence type="inferred from homology"/>
<feature type="transmembrane region" description="Helical" evidence="8">
    <location>
        <begin position="358"/>
        <end position="374"/>
    </location>
</feature>
<keyword evidence="3" id="KW-1003">Cell membrane</keyword>
<dbReference type="Proteomes" id="UP000694402">
    <property type="component" value="Unassembled WGS sequence"/>
</dbReference>
<feature type="domain" description="Anoctamin transmembrane" evidence="10">
    <location>
        <begin position="270"/>
        <end position="852"/>
    </location>
</feature>
<evidence type="ECO:0000256" key="7">
    <source>
        <dbReference type="ARBA" id="ARBA00023180"/>
    </source>
</evidence>
<evidence type="ECO:0000256" key="1">
    <source>
        <dbReference type="ARBA" id="ARBA00004651"/>
    </source>
</evidence>
<evidence type="ECO:0000313" key="13">
    <source>
        <dbReference type="Proteomes" id="UP000694402"/>
    </source>
</evidence>
<comment type="subcellular location">
    <subcellularLocation>
        <location evidence="1">Cell membrane</location>
        <topology evidence="1">Multi-pass membrane protein</topology>
    </subcellularLocation>
    <subcellularLocation>
        <location evidence="8">Membrane</location>
        <topology evidence="8">Multi-pass membrane protein</topology>
    </subcellularLocation>
</comment>
<feature type="compositionally biased region" description="Low complexity" evidence="9">
    <location>
        <begin position="48"/>
        <end position="57"/>
    </location>
</feature>
<feature type="transmembrane region" description="Helical" evidence="8">
    <location>
        <begin position="450"/>
        <end position="472"/>
    </location>
</feature>
<organism evidence="12 13">
    <name type="scientific">Oncorhynchus tshawytscha</name>
    <name type="common">Chinook salmon</name>
    <name type="synonym">Salmo tshawytscha</name>
    <dbReference type="NCBI Taxonomy" id="74940"/>
    <lineage>
        <taxon>Eukaryota</taxon>
        <taxon>Metazoa</taxon>
        <taxon>Chordata</taxon>
        <taxon>Craniata</taxon>
        <taxon>Vertebrata</taxon>
        <taxon>Euteleostomi</taxon>
        <taxon>Actinopterygii</taxon>
        <taxon>Neopterygii</taxon>
        <taxon>Teleostei</taxon>
        <taxon>Protacanthopterygii</taxon>
        <taxon>Salmoniformes</taxon>
        <taxon>Salmonidae</taxon>
        <taxon>Salmoninae</taxon>
        <taxon>Oncorhynchus</taxon>
    </lineage>
</organism>
<accession>A0A8C8GI71</accession>
<feature type="transmembrane region" description="Helical" evidence="8">
    <location>
        <begin position="536"/>
        <end position="557"/>
    </location>
</feature>
<dbReference type="GeneTree" id="ENSGT00940000157182"/>
<feature type="transmembrane region" description="Helical" evidence="8">
    <location>
        <begin position="661"/>
        <end position="684"/>
    </location>
</feature>
<feature type="transmembrane region" description="Helical" evidence="8">
    <location>
        <begin position="718"/>
        <end position="741"/>
    </location>
</feature>
<dbReference type="GO" id="GO:0005886">
    <property type="term" value="C:plasma membrane"/>
    <property type="evidence" value="ECO:0007669"/>
    <property type="project" value="UniProtKB-SubCell"/>
</dbReference>
<dbReference type="Ensembl" id="ENSOTST00005054026.2">
    <property type="protein sequence ID" value="ENSOTSP00005049685.2"/>
    <property type="gene ID" value="ENSOTSG00005023871.2"/>
</dbReference>
<evidence type="ECO:0000256" key="6">
    <source>
        <dbReference type="ARBA" id="ARBA00023136"/>
    </source>
</evidence>
<dbReference type="PANTHER" id="PTHR12308:SF13">
    <property type="entry name" value="ANOCTAMIN-1"/>
    <property type="match status" value="1"/>
</dbReference>
<evidence type="ECO:0000256" key="9">
    <source>
        <dbReference type="SAM" id="MobiDB-lite"/>
    </source>
</evidence>
<dbReference type="GO" id="GO:0005229">
    <property type="term" value="F:intracellularly calcium-gated chloride channel activity"/>
    <property type="evidence" value="ECO:0007669"/>
    <property type="project" value="TreeGrafter"/>
</dbReference>
<sequence>MHSPPLSPQLLNCLTPEENTGCQHGLYFQDGERRVDYILTYHIKKPSSSRSNRQSSRFTDNAFTRSIRRGTARLGRAPTPQPRGDPEVASQDHSMDYHVDDKRLHREEFEGNLRDMGMELEKDEDTKTPGVGFVKIHAPWHVLCREAEFMKLKMPTKKVYEMKQSTGVGAKINTLVNKATEPLYPNVEDNRTHNVKHLSYMFSREKQHLFDLSDRDSFFDSKTRASIVSVICGPCNACYVLTFCCSVFQLLYEEWASYSVFYKYQPIGLVRKYFGEKIGLYFAWLGLYTQMLIPASLVGVIVFLYGCATVDDNIPSMEICHPKNNITMCPLCDRACSYWKLKEACGTARASHLFDNPATVFFSIFMALWAAMFMEHWKRRQMRLNYEWDLTGFEEEEVSDHPRAEYELRVMQKSLKKEHKTQKVLIGYSGFTEKEKLTCKDRLPAYMTNVVMMLLMIGVTFAIVFGVILYRISTKTALHMSNNPTTRSNVRLTVKTTAAIINLVVILILDEVYGAVARWLTVLEVPKTDKSFEERLIFKTFILKFVNAFTPIIYIAFFRGRLVGRPGSYLYVFESYRMEECAHGGCLMELCIQLSITMLGKQLIQNNLFEIGIPKLKKLIRYIKSKRRSFQEEEREKKLQRYETDHFLEPFAGLTPEYMEMIIQFGFVTLFVASFPLAPLFALLNNIIEIRLDAKKFVAELRRPVAARAKDIGIWYNLLRAVAKVAVIINAFVISFTSDFIPRLVYQYMYSPDGSMHGFVNHTLSYFNVSNFQDGKEPMDPQHQVEMCRYKDYREPPWSNTPYVISKEFWAVLAARLAFVIVFQNVVMLMSDIVDWLIPDIPKDISLQIHKEKILMVELFMKEEQGKIQFIDSMMPCGGKEKRNNHAPIARSRSIPHTHSHTHANNF</sequence>
<gene>
    <name evidence="12" type="primary">ANO1</name>
</gene>
<evidence type="ECO:0000259" key="11">
    <source>
        <dbReference type="Pfam" id="PF16178"/>
    </source>
</evidence>
<evidence type="ECO:0000256" key="4">
    <source>
        <dbReference type="ARBA" id="ARBA00022692"/>
    </source>
</evidence>
<dbReference type="Pfam" id="PF16178">
    <property type="entry name" value="Anoct_dimer"/>
    <property type="match status" value="1"/>
</dbReference>
<dbReference type="InterPro" id="IPR007632">
    <property type="entry name" value="Anoctamin"/>
</dbReference>
<keyword evidence="5 8" id="KW-1133">Transmembrane helix</keyword>
<feature type="domain" description="Anoctamin dimerisation" evidence="11">
    <location>
        <begin position="27"/>
        <end position="232"/>
    </location>
</feature>
<dbReference type="PANTHER" id="PTHR12308">
    <property type="entry name" value="ANOCTAMIN"/>
    <property type="match status" value="1"/>
</dbReference>